<gene>
    <name evidence="2" type="ORF">FJT64_011621</name>
</gene>
<evidence type="ECO:0000256" key="1">
    <source>
        <dbReference type="SAM" id="Phobius"/>
    </source>
</evidence>
<keyword evidence="3" id="KW-1185">Reference proteome</keyword>
<protein>
    <submittedName>
        <fullName evidence="2">Uncharacterized protein</fullName>
    </submittedName>
</protein>
<evidence type="ECO:0000313" key="3">
    <source>
        <dbReference type="Proteomes" id="UP000440578"/>
    </source>
</evidence>
<sequence length="161" mass="18380">MKFSICRLKYDKIMHYRKPTMKFAIFVALTLAAMAWADSSYQSYQPDYQNSYQNEYQTNYYDQQAATPYYPQRRQSFFETVSSLFSPANRRQFGLGGGFFGIAIVVVIVVVVIVGVVGLVAALSTGLTSSGRGLDTDEWEVDHSVWMNQLQKDFEDSWSTE</sequence>
<keyword evidence="1" id="KW-0472">Membrane</keyword>
<dbReference type="AlphaFoldDB" id="A0A6A4VFX0"/>
<evidence type="ECO:0000313" key="2">
    <source>
        <dbReference type="EMBL" id="KAF0290180.1"/>
    </source>
</evidence>
<organism evidence="2 3">
    <name type="scientific">Amphibalanus amphitrite</name>
    <name type="common">Striped barnacle</name>
    <name type="synonym">Balanus amphitrite</name>
    <dbReference type="NCBI Taxonomy" id="1232801"/>
    <lineage>
        <taxon>Eukaryota</taxon>
        <taxon>Metazoa</taxon>
        <taxon>Ecdysozoa</taxon>
        <taxon>Arthropoda</taxon>
        <taxon>Crustacea</taxon>
        <taxon>Multicrustacea</taxon>
        <taxon>Cirripedia</taxon>
        <taxon>Thoracica</taxon>
        <taxon>Thoracicalcarea</taxon>
        <taxon>Balanomorpha</taxon>
        <taxon>Balanoidea</taxon>
        <taxon>Balanidae</taxon>
        <taxon>Amphibalaninae</taxon>
        <taxon>Amphibalanus</taxon>
    </lineage>
</organism>
<dbReference type="EMBL" id="VIIS01001976">
    <property type="protein sequence ID" value="KAF0290180.1"/>
    <property type="molecule type" value="Genomic_DNA"/>
</dbReference>
<comment type="caution">
    <text evidence="2">The sequence shown here is derived from an EMBL/GenBank/DDBJ whole genome shotgun (WGS) entry which is preliminary data.</text>
</comment>
<proteinExistence type="predicted"/>
<keyword evidence="1" id="KW-0812">Transmembrane</keyword>
<dbReference type="OrthoDB" id="6400494at2759"/>
<dbReference type="Proteomes" id="UP000440578">
    <property type="component" value="Unassembled WGS sequence"/>
</dbReference>
<feature type="transmembrane region" description="Helical" evidence="1">
    <location>
        <begin position="99"/>
        <end position="123"/>
    </location>
</feature>
<reference evidence="2 3" key="1">
    <citation type="submission" date="2019-07" db="EMBL/GenBank/DDBJ databases">
        <title>Draft genome assembly of a fouling barnacle, Amphibalanus amphitrite (Darwin, 1854): The first reference genome for Thecostraca.</title>
        <authorList>
            <person name="Kim W."/>
        </authorList>
    </citation>
    <scope>NUCLEOTIDE SEQUENCE [LARGE SCALE GENOMIC DNA]</scope>
    <source>
        <strain evidence="2">SNU_AA5</strain>
        <tissue evidence="2">Soma without cirri and trophi</tissue>
    </source>
</reference>
<keyword evidence="1" id="KW-1133">Transmembrane helix</keyword>
<name>A0A6A4VFX0_AMPAM</name>
<accession>A0A6A4VFX0</accession>